<keyword evidence="6 7" id="KW-0539">Nucleus</keyword>
<dbReference type="PANTHER" id="PTHR16062">
    <property type="entry name" value="SWI/SNF-RELATED"/>
    <property type="match status" value="1"/>
</dbReference>
<evidence type="ECO:0000256" key="6">
    <source>
        <dbReference type="ARBA" id="ARBA00023242"/>
    </source>
</evidence>
<feature type="domain" description="HMG box" evidence="9">
    <location>
        <begin position="298"/>
        <end position="366"/>
    </location>
</feature>
<accession>A0A443SJF5</accession>
<dbReference type="Pfam" id="PF01426">
    <property type="entry name" value="BAH"/>
    <property type="match status" value="1"/>
</dbReference>
<dbReference type="Pfam" id="PF00505">
    <property type="entry name" value="HMG_box"/>
    <property type="match status" value="1"/>
</dbReference>
<keyword evidence="3" id="KW-0156">Chromatin regulator</keyword>
<feature type="non-terminal residue" evidence="11">
    <location>
        <position position="1"/>
    </location>
</feature>
<dbReference type="VEuPathDB" id="VectorBase:LDEU004430"/>
<evidence type="ECO:0000256" key="3">
    <source>
        <dbReference type="ARBA" id="ARBA00022853"/>
    </source>
</evidence>
<dbReference type="InterPro" id="IPR043151">
    <property type="entry name" value="BAH_sf"/>
</dbReference>
<dbReference type="GO" id="GO:0003677">
    <property type="term" value="F:DNA binding"/>
    <property type="evidence" value="ECO:0007669"/>
    <property type="project" value="UniProtKB-UniRule"/>
</dbReference>
<dbReference type="PANTHER" id="PTHR16062:SF19">
    <property type="entry name" value="PROTEIN POLYBROMO-1"/>
    <property type="match status" value="1"/>
</dbReference>
<feature type="compositionally biased region" description="Basic and acidic residues" evidence="8">
    <location>
        <begin position="343"/>
        <end position="370"/>
    </location>
</feature>
<dbReference type="OrthoDB" id="10009055at2759"/>
<evidence type="ECO:0000256" key="1">
    <source>
        <dbReference type="ARBA" id="ARBA00004123"/>
    </source>
</evidence>
<dbReference type="STRING" id="299467.A0A443SJF5"/>
<keyword evidence="12" id="KW-1185">Reference proteome</keyword>
<feature type="compositionally biased region" description="Low complexity" evidence="8">
    <location>
        <begin position="491"/>
        <end position="510"/>
    </location>
</feature>
<dbReference type="SMART" id="SM00439">
    <property type="entry name" value="BAH"/>
    <property type="match status" value="1"/>
</dbReference>
<keyword evidence="4" id="KW-0805">Transcription regulation</keyword>
<keyword evidence="7" id="KW-0238">DNA-binding</keyword>
<evidence type="ECO:0000256" key="5">
    <source>
        <dbReference type="ARBA" id="ARBA00023163"/>
    </source>
</evidence>
<evidence type="ECO:0000313" key="11">
    <source>
        <dbReference type="EMBL" id="RWS27612.1"/>
    </source>
</evidence>
<dbReference type="GO" id="GO:0006368">
    <property type="term" value="P:transcription elongation by RNA polymerase II"/>
    <property type="evidence" value="ECO:0007669"/>
    <property type="project" value="TreeGrafter"/>
</dbReference>
<dbReference type="PROSITE" id="PS51038">
    <property type="entry name" value="BAH"/>
    <property type="match status" value="1"/>
</dbReference>
<name>A0A443SJF5_9ACAR</name>
<dbReference type="GO" id="GO:0016586">
    <property type="term" value="C:RSC-type complex"/>
    <property type="evidence" value="ECO:0007669"/>
    <property type="project" value="InterPro"/>
</dbReference>
<gene>
    <name evidence="11" type="ORF">B4U80_08551</name>
</gene>
<dbReference type="InterPro" id="IPR001025">
    <property type="entry name" value="BAH_dom"/>
</dbReference>
<dbReference type="EMBL" id="NCKV01001885">
    <property type="protein sequence ID" value="RWS27612.1"/>
    <property type="molecule type" value="Genomic_DNA"/>
</dbReference>
<keyword evidence="5" id="KW-0804">Transcription</keyword>
<dbReference type="SMART" id="SM00398">
    <property type="entry name" value="HMG"/>
    <property type="match status" value="1"/>
</dbReference>
<sequence>RIKAFKKIKVWPYNQHVELIQRDFPIPMIRVPSVFKDKTEKPREEAEEEDETNLPKVLDMERYNIICDAPENVTLDDGSVYYEQFTIPSGSFKTGDCCYVRTDQGRNLICRIDRIWVDKEGNAFFHGPWFVQPMELPPLTPRMFYPQEVFLSSIEDTNPLLSICDRCAVLDMRDYITRRPTELAEQDIYVCESKYLEHEKKFIKLQKEISRVTHINSGVVEDEFFIFRKPLSIARSEYGADKSVVVARKGQSEIPSPLNIPLASSETENDESNDVVPIVVNEQPVVVAPVASVKKKLTKRLVTGYIIFASEVRKSVVQANPECNFGDISRIIGTEWKNLPSDTKTEYEKKAQKQNEESAREAAREAERLENYPQSPASAHGQLDNGVYECHWGNKCDFQCEDSQDLYDHLISEPMGHIWQSYGEVKDKEEPIFQCLFHGCGRVKKGAQPFPSIQRLIRHCKEVHVTKQNPKLIAPENRSKNFTPSRKSVMSPATPATLSTASAPTVQTTAPQTTSMYRQAYKHAAFSGVLSQSRSTPPPPVLSVAEPCSSGISALHSALAQPTGNSTSSQSATGNMPVLSPFWASGTGTGVQVKPLEPIFVTLPAKQKRLVHTNIYLRYMERLRSDCKHISNWEAQLNATPENTITPDRSQLPTHWLSNGAGNHGNVVNALWALRNFMFQDALKIAKPF</sequence>
<dbReference type="GO" id="GO:0016514">
    <property type="term" value="C:SWI/SNF complex"/>
    <property type="evidence" value="ECO:0007669"/>
    <property type="project" value="TreeGrafter"/>
</dbReference>
<keyword evidence="2" id="KW-0677">Repeat</keyword>
<dbReference type="Proteomes" id="UP000288716">
    <property type="component" value="Unassembled WGS sequence"/>
</dbReference>
<protein>
    <submittedName>
        <fullName evidence="11">Protein polybromo-1-like protein</fullName>
    </submittedName>
</protein>
<comment type="caution">
    <text evidence="11">The sequence shown here is derived from an EMBL/GenBank/DDBJ whole genome shotgun (WGS) entry which is preliminary data.</text>
</comment>
<dbReference type="SUPFAM" id="SSF47095">
    <property type="entry name" value="HMG-box"/>
    <property type="match status" value="1"/>
</dbReference>
<dbReference type="InterPro" id="IPR037382">
    <property type="entry name" value="Rsc/polybromo"/>
</dbReference>
<feature type="region of interest" description="Disordered" evidence="8">
    <location>
        <begin position="475"/>
        <end position="510"/>
    </location>
</feature>
<evidence type="ECO:0000256" key="4">
    <source>
        <dbReference type="ARBA" id="ARBA00023015"/>
    </source>
</evidence>
<comment type="subcellular location">
    <subcellularLocation>
        <location evidence="1">Nucleus</location>
    </subcellularLocation>
</comment>
<dbReference type="CDD" id="cd21984">
    <property type="entry name" value="HMG-box_PB1"/>
    <property type="match status" value="1"/>
</dbReference>
<evidence type="ECO:0000259" key="10">
    <source>
        <dbReference type="PROSITE" id="PS51038"/>
    </source>
</evidence>
<evidence type="ECO:0000313" key="12">
    <source>
        <dbReference type="Proteomes" id="UP000288716"/>
    </source>
</evidence>
<dbReference type="GO" id="GO:0006338">
    <property type="term" value="P:chromatin remodeling"/>
    <property type="evidence" value="ECO:0007669"/>
    <property type="project" value="InterPro"/>
</dbReference>
<evidence type="ECO:0000256" key="2">
    <source>
        <dbReference type="ARBA" id="ARBA00022737"/>
    </source>
</evidence>
<dbReference type="AlphaFoldDB" id="A0A443SJF5"/>
<organism evidence="11 12">
    <name type="scientific">Leptotrombidium deliense</name>
    <dbReference type="NCBI Taxonomy" id="299467"/>
    <lineage>
        <taxon>Eukaryota</taxon>
        <taxon>Metazoa</taxon>
        <taxon>Ecdysozoa</taxon>
        <taxon>Arthropoda</taxon>
        <taxon>Chelicerata</taxon>
        <taxon>Arachnida</taxon>
        <taxon>Acari</taxon>
        <taxon>Acariformes</taxon>
        <taxon>Trombidiformes</taxon>
        <taxon>Prostigmata</taxon>
        <taxon>Anystina</taxon>
        <taxon>Parasitengona</taxon>
        <taxon>Trombiculoidea</taxon>
        <taxon>Trombiculidae</taxon>
        <taxon>Leptotrombidium</taxon>
    </lineage>
</organism>
<evidence type="ECO:0000256" key="7">
    <source>
        <dbReference type="PROSITE-ProRule" id="PRU00267"/>
    </source>
</evidence>
<dbReference type="PROSITE" id="PS50118">
    <property type="entry name" value="HMG_BOX_2"/>
    <property type="match status" value="1"/>
</dbReference>
<dbReference type="InterPro" id="IPR009071">
    <property type="entry name" value="HMG_box_dom"/>
</dbReference>
<evidence type="ECO:0000256" key="8">
    <source>
        <dbReference type="SAM" id="MobiDB-lite"/>
    </source>
</evidence>
<dbReference type="GO" id="GO:0003682">
    <property type="term" value="F:chromatin binding"/>
    <property type="evidence" value="ECO:0007669"/>
    <property type="project" value="InterPro"/>
</dbReference>
<dbReference type="InterPro" id="IPR036910">
    <property type="entry name" value="HMG_box_dom_sf"/>
</dbReference>
<feature type="domain" description="BAH" evidence="10">
    <location>
        <begin position="90"/>
        <end position="206"/>
    </location>
</feature>
<feature type="DNA-binding region" description="HMG box" evidence="7">
    <location>
        <begin position="298"/>
        <end position="366"/>
    </location>
</feature>
<reference evidence="11 12" key="1">
    <citation type="journal article" date="2018" name="Gigascience">
        <title>Genomes of trombidid mites reveal novel predicted allergens and laterally-transferred genes associated with secondary metabolism.</title>
        <authorList>
            <person name="Dong X."/>
            <person name="Chaisiri K."/>
            <person name="Xia D."/>
            <person name="Armstrong S.D."/>
            <person name="Fang Y."/>
            <person name="Donnelly M.J."/>
            <person name="Kadowaki T."/>
            <person name="McGarry J.W."/>
            <person name="Darby A.C."/>
            <person name="Makepeace B.L."/>
        </authorList>
    </citation>
    <scope>NUCLEOTIDE SEQUENCE [LARGE SCALE GENOMIC DNA]</scope>
    <source>
        <strain evidence="11">UoL-UT</strain>
    </source>
</reference>
<evidence type="ECO:0000259" key="9">
    <source>
        <dbReference type="PROSITE" id="PS50118"/>
    </source>
</evidence>
<dbReference type="Gene3D" id="2.30.30.490">
    <property type="match status" value="1"/>
</dbReference>
<proteinExistence type="predicted"/>
<feature type="region of interest" description="Disordered" evidence="8">
    <location>
        <begin position="343"/>
        <end position="380"/>
    </location>
</feature>